<dbReference type="GO" id="GO:0017136">
    <property type="term" value="F:histone deacetylase activity, NAD-dependent"/>
    <property type="evidence" value="ECO:0007669"/>
    <property type="project" value="TreeGrafter"/>
</dbReference>
<evidence type="ECO:0000313" key="8">
    <source>
        <dbReference type="EMBL" id="QDP95681.1"/>
    </source>
</evidence>
<feature type="binding site" evidence="5">
    <location>
        <begin position="242"/>
        <end position="244"/>
    </location>
    <ligand>
        <name>NAD(+)</name>
        <dbReference type="ChEBI" id="CHEBI:57540"/>
    </ligand>
</feature>
<feature type="binding site" evidence="5 6">
    <location>
        <position position="152"/>
    </location>
    <ligand>
        <name>Zn(2+)</name>
        <dbReference type="ChEBI" id="CHEBI:29105"/>
    </ligand>
</feature>
<dbReference type="EC" id="2.3.1.286" evidence="5"/>
<dbReference type="InterPro" id="IPR026590">
    <property type="entry name" value="Ssirtuin_cat_dom"/>
</dbReference>
<accession>A0A516PXJ3</accession>
<comment type="cofactor">
    <cofactor evidence="5">
        <name>Zn(2+)</name>
        <dbReference type="ChEBI" id="CHEBI:29105"/>
    </cofactor>
    <text evidence="5">Binds 1 zinc ion per subunit.</text>
</comment>
<comment type="caution">
    <text evidence="5">Lacks conserved residue(s) required for the propagation of feature annotation.</text>
</comment>
<comment type="subcellular location">
    <subcellularLocation>
        <location evidence="5">Cytoplasm</location>
    </subcellularLocation>
</comment>
<dbReference type="SUPFAM" id="SSF52467">
    <property type="entry name" value="DHS-like NAD/FAD-binding domain"/>
    <property type="match status" value="1"/>
</dbReference>
<dbReference type="GO" id="GO:0005737">
    <property type="term" value="C:cytoplasm"/>
    <property type="evidence" value="ECO:0007669"/>
    <property type="project" value="UniProtKB-SubCell"/>
</dbReference>
<comment type="catalytic activity">
    <reaction evidence="5">
        <text>N(6)-acetyl-L-lysyl-[protein] + NAD(+) + H2O = 2''-O-acetyl-ADP-D-ribose + nicotinamide + L-lysyl-[protein]</text>
        <dbReference type="Rhea" id="RHEA:43636"/>
        <dbReference type="Rhea" id="RHEA-COMP:9752"/>
        <dbReference type="Rhea" id="RHEA-COMP:10731"/>
        <dbReference type="ChEBI" id="CHEBI:15377"/>
        <dbReference type="ChEBI" id="CHEBI:17154"/>
        <dbReference type="ChEBI" id="CHEBI:29969"/>
        <dbReference type="ChEBI" id="CHEBI:57540"/>
        <dbReference type="ChEBI" id="CHEBI:61930"/>
        <dbReference type="ChEBI" id="CHEBI:83767"/>
        <dbReference type="EC" id="2.3.1.286"/>
    </reaction>
</comment>
<dbReference type="Pfam" id="PF02146">
    <property type="entry name" value="SIR2"/>
    <property type="match status" value="1"/>
</dbReference>
<evidence type="ECO:0000256" key="5">
    <source>
        <dbReference type="HAMAP-Rule" id="MF_01967"/>
    </source>
</evidence>
<keyword evidence="5" id="KW-0963">Cytoplasm</keyword>
<evidence type="ECO:0000256" key="2">
    <source>
        <dbReference type="ARBA" id="ARBA00022723"/>
    </source>
</evidence>
<dbReference type="KEGG" id="mik:FOE78_06970"/>
<protein>
    <recommendedName>
        <fullName evidence="5">NAD-dependent protein deacetylase</fullName>
        <ecNumber evidence="5">2.3.1.286</ecNumber>
    </recommendedName>
    <alternativeName>
        <fullName evidence="5">Regulatory protein SIR2 homolog</fullName>
    </alternativeName>
</protein>
<dbReference type="GO" id="GO:0008270">
    <property type="term" value="F:zinc ion binding"/>
    <property type="evidence" value="ECO:0007669"/>
    <property type="project" value="UniProtKB-UniRule"/>
</dbReference>
<dbReference type="PANTHER" id="PTHR11085">
    <property type="entry name" value="NAD-DEPENDENT PROTEIN DEACYLASE SIRTUIN-5, MITOCHONDRIAL-RELATED"/>
    <property type="match status" value="1"/>
</dbReference>
<feature type="binding site" evidence="5 6">
    <location>
        <position position="202"/>
    </location>
    <ligand>
        <name>Zn(2+)</name>
        <dbReference type="ChEBI" id="CHEBI:29105"/>
    </ligand>
</feature>
<keyword evidence="1 5" id="KW-0808">Transferase</keyword>
<dbReference type="InterPro" id="IPR050134">
    <property type="entry name" value="NAD-dep_sirtuin_deacylases"/>
</dbReference>
<feature type="binding site" evidence="5">
    <location>
        <begin position="268"/>
        <end position="270"/>
    </location>
    <ligand>
        <name>NAD(+)</name>
        <dbReference type="ChEBI" id="CHEBI:57540"/>
    </ligand>
</feature>
<evidence type="ECO:0000256" key="6">
    <source>
        <dbReference type="PROSITE-ProRule" id="PRU00236"/>
    </source>
</evidence>
<evidence type="ECO:0000256" key="3">
    <source>
        <dbReference type="ARBA" id="ARBA00022833"/>
    </source>
</evidence>
<gene>
    <name evidence="5" type="primary">cobB</name>
    <name evidence="8" type="ORF">FOE78_06970</name>
</gene>
<comment type="similarity">
    <text evidence="5">Belongs to the sirtuin family. Class II subfamily.</text>
</comment>
<dbReference type="InterPro" id="IPR029035">
    <property type="entry name" value="DHS-like_NAD/FAD-binding_dom"/>
</dbReference>
<reference evidence="8 9" key="1">
    <citation type="submission" date="2019-07" db="EMBL/GenBank/DDBJ databases">
        <title>Microlunatus dokdonensis sp. nov. isolated from the rhizospheric soil of the wild plant Elymus tsukushiensis.</title>
        <authorList>
            <person name="Ghim S.-Y."/>
            <person name="Hwang Y.-J."/>
            <person name="Son J.-S."/>
            <person name="Shin J.-H."/>
        </authorList>
    </citation>
    <scope>NUCLEOTIDE SEQUENCE [LARGE SCALE GENOMIC DNA]</scope>
    <source>
        <strain evidence="8 9">KUDC0627</strain>
    </source>
</reference>
<dbReference type="NCBIfam" id="NF003738">
    <property type="entry name" value="PRK05333.1"/>
    <property type="match status" value="1"/>
</dbReference>
<dbReference type="OrthoDB" id="9800582at2"/>
<dbReference type="Proteomes" id="UP000319263">
    <property type="component" value="Chromosome"/>
</dbReference>
<feature type="active site" description="Proton acceptor" evidence="5 6">
    <location>
        <position position="141"/>
    </location>
</feature>
<evidence type="ECO:0000313" key="9">
    <source>
        <dbReference type="Proteomes" id="UP000319263"/>
    </source>
</evidence>
<dbReference type="Gene3D" id="3.40.50.1220">
    <property type="entry name" value="TPP-binding domain"/>
    <property type="match status" value="1"/>
</dbReference>
<name>A0A516PXJ3_9ACTN</name>
<dbReference type="EMBL" id="CP041692">
    <property type="protein sequence ID" value="QDP95681.1"/>
    <property type="molecule type" value="Genomic_DNA"/>
</dbReference>
<keyword evidence="4 5" id="KW-0520">NAD</keyword>
<dbReference type="InterPro" id="IPR003000">
    <property type="entry name" value="Sirtuin"/>
</dbReference>
<feature type="binding site" evidence="5 6">
    <location>
        <position position="149"/>
    </location>
    <ligand>
        <name>Zn(2+)</name>
        <dbReference type="ChEBI" id="CHEBI:29105"/>
    </ligand>
</feature>
<feature type="binding site" evidence="5">
    <location>
        <position position="286"/>
    </location>
    <ligand>
        <name>NAD(+)</name>
        <dbReference type="ChEBI" id="CHEBI:57540"/>
    </ligand>
</feature>
<evidence type="ECO:0000256" key="1">
    <source>
        <dbReference type="ARBA" id="ARBA00022679"/>
    </source>
</evidence>
<keyword evidence="9" id="KW-1185">Reference proteome</keyword>
<feature type="binding site" evidence="5 6">
    <location>
        <position position="205"/>
    </location>
    <ligand>
        <name>Zn(2+)</name>
        <dbReference type="ChEBI" id="CHEBI:29105"/>
    </ligand>
</feature>
<dbReference type="AlphaFoldDB" id="A0A516PXJ3"/>
<feature type="binding site" evidence="5">
    <location>
        <begin position="123"/>
        <end position="126"/>
    </location>
    <ligand>
        <name>NAD(+)</name>
        <dbReference type="ChEBI" id="CHEBI:57540"/>
    </ligand>
</feature>
<dbReference type="InterPro" id="IPR026587">
    <property type="entry name" value="Sirtuin_class_II"/>
</dbReference>
<organism evidence="8 9">
    <name type="scientific">Microlunatus elymi</name>
    <dbReference type="NCBI Taxonomy" id="2596828"/>
    <lineage>
        <taxon>Bacteria</taxon>
        <taxon>Bacillati</taxon>
        <taxon>Actinomycetota</taxon>
        <taxon>Actinomycetes</taxon>
        <taxon>Propionibacteriales</taxon>
        <taxon>Propionibacteriaceae</taxon>
        <taxon>Microlunatus</taxon>
    </lineage>
</organism>
<dbReference type="PROSITE" id="PS50305">
    <property type="entry name" value="SIRTUIN"/>
    <property type="match status" value="1"/>
</dbReference>
<dbReference type="InterPro" id="IPR026591">
    <property type="entry name" value="Sirtuin_cat_small_dom_sf"/>
</dbReference>
<proteinExistence type="inferred from homology"/>
<dbReference type="Gene3D" id="3.30.1600.10">
    <property type="entry name" value="SIR2/SIRT2 'Small Domain"/>
    <property type="match status" value="1"/>
</dbReference>
<keyword evidence="3 5" id="KW-0862">Zinc</keyword>
<dbReference type="PANTHER" id="PTHR11085:SF10">
    <property type="entry name" value="NAD-DEPENDENT PROTEIN DEACYLASE SIRTUIN-5, MITOCHONDRIAL-RELATED"/>
    <property type="match status" value="1"/>
</dbReference>
<feature type="domain" description="Deacetylase sirtuin-type" evidence="7">
    <location>
        <begin position="20"/>
        <end position="301"/>
    </location>
</feature>
<dbReference type="GO" id="GO:0070403">
    <property type="term" value="F:NAD+ binding"/>
    <property type="evidence" value="ECO:0007669"/>
    <property type="project" value="UniProtKB-UniRule"/>
</dbReference>
<sequence length="307" mass="33163">MVVPRPTNLRFGSDWQPSAPEVLARPLGDQLDAVARLLDGRRWTCLTGAGISTDSGIPDYRGPGSPRATPMMYAEFVGAEANRKRYWARSFLGWQRMRAAHPNAGHRALAELTAYGLNGVITQNVDGLHHAAGSDPVIDLHGRISRIVCLDCGRLSSRAAYQDRLLALNPDVRAEVDLAHAELRPDGDAVVEDWSGFRVAPCLNCGGVLKPDVIFFGESVPKDRVEQCYRLVDAGDGLLVAGSSLAVMSGLRFVRHDAKHDKPVIIINRGATRGDDLATIKIDSGTTEALTALHTRLVSLRGRSGAS</sequence>
<dbReference type="RefSeq" id="WP_143985649.1">
    <property type="nucleotide sequence ID" value="NZ_CP041692.1"/>
</dbReference>
<keyword evidence="2 5" id="KW-0479">Metal-binding</keyword>
<evidence type="ECO:0000256" key="4">
    <source>
        <dbReference type="ARBA" id="ARBA00023027"/>
    </source>
</evidence>
<comment type="function">
    <text evidence="5">NAD-dependent protein deacetylase which modulates the activities of several enzymes which are inactive in their acetylated form.</text>
</comment>
<evidence type="ECO:0000259" key="7">
    <source>
        <dbReference type="PROSITE" id="PS50305"/>
    </source>
</evidence>
<dbReference type="HAMAP" id="MF_01967">
    <property type="entry name" value="Sirtuin_ClassII"/>
    <property type="match status" value="1"/>
</dbReference>